<dbReference type="EMBL" id="BMKU01000006">
    <property type="protein sequence ID" value="GGG99267.1"/>
    <property type="molecule type" value="Genomic_DNA"/>
</dbReference>
<name>A0ABQ1XP23_9MICC</name>
<protein>
    <submittedName>
        <fullName evidence="2">Uncharacterized protein</fullName>
    </submittedName>
</protein>
<evidence type="ECO:0000313" key="2">
    <source>
        <dbReference type="EMBL" id="GGG99267.1"/>
    </source>
</evidence>
<organism evidence="2 3">
    <name type="scientific">Pseudarthrobacter polychromogenes</name>
    <dbReference type="NCBI Taxonomy" id="1676"/>
    <lineage>
        <taxon>Bacteria</taxon>
        <taxon>Bacillati</taxon>
        <taxon>Actinomycetota</taxon>
        <taxon>Actinomycetes</taxon>
        <taxon>Micrococcales</taxon>
        <taxon>Micrococcaceae</taxon>
        <taxon>Pseudarthrobacter</taxon>
    </lineage>
</organism>
<evidence type="ECO:0000313" key="3">
    <source>
        <dbReference type="Proteomes" id="UP000596938"/>
    </source>
</evidence>
<reference evidence="3" key="1">
    <citation type="journal article" date="2019" name="Int. J. Syst. Evol. Microbiol.">
        <title>The Global Catalogue of Microorganisms (GCM) 10K type strain sequencing project: providing services to taxonomists for standard genome sequencing and annotation.</title>
        <authorList>
            <consortium name="The Broad Institute Genomics Platform"/>
            <consortium name="The Broad Institute Genome Sequencing Center for Infectious Disease"/>
            <person name="Wu L."/>
            <person name="Ma J."/>
        </authorList>
    </citation>
    <scope>NUCLEOTIDE SEQUENCE [LARGE SCALE GENOMIC DNA]</scope>
    <source>
        <strain evidence="3">CGMCC 1.1927</strain>
    </source>
</reference>
<accession>A0ABQ1XP23</accession>
<keyword evidence="3" id="KW-1185">Reference proteome</keyword>
<dbReference type="Proteomes" id="UP000596938">
    <property type="component" value="Unassembled WGS sequence"/>
</dbReference>
<comment type="caution">
    <text evidence="2">The sequence shown here is derived from an EMBL/GenBank/DDBJ whole genome shotgun (WGS) entry which is preliminary data.</text>
</comment>
<evidence type="ECO:0000256" key="1">
    <source>
        <dbReference type="SAM" id="MobiDB-lite"/>
    </source>
</evidence>
<gene>
    <name evidence="2" type="ORF">GCM10011577_23560</name>
</gene>
<sequence length="119" mass="12644">MVMAVKAMVARTTIAAYGKRAGAGAEIAEDMGEGSIQGGGVERGSLAGRIPPLNLQDPAPCSVPFPARPRCRFRRVGPAPWESAGCRFPDLRGGGQPCVQQTGRDGGSEPRRQRKARHY</sequence>
<proteinExistence type="predicted"/>
<feature type="region of interest" description="Disordered" evidence="1">
    <location>
        <begin position="82"/>
        <end position="119"/>
    </location>
</feature>